<gene>
    <name evidence="2" type="ORF">VZT92_002110</name>
</gene>
<evidence type="ECO:0000313" key="3">
    <source>
        <dbReference type="Proteomes" id="UP001488805"/>
    </source>
</evidence>
<dbReference type="InterPro" id="IPR014716">
    <property type="entry name" value="Fibrinogen_a/b/g_C_1"/>
</dbReference>
<dbReference type="SMART" id="SM00186">
    <property type="entry name" value="FBG"/>
    <property type="match status" value="1"/>
</dbReference>
<dbReference type="PANTHER" id="PTHR19143:SF263">
    <property type="entry name" value="FIBRINOGEN-LIKE PROTEIN 1"/>
    <property type="match status" value="1"/>
</dbReference>
<sequence>MSEKAAHNASTTRPVFLVLTHKKWAAYKKGFGNLKEDHWLSLMKVFSLAQKQDQEVDHEAFKLHVGKYRGDAGDAIRGAYSGIDQNGFGFSSVDCRSDGCSPCIIGDIDQIDCTSSDGGGWWFSRCGSVGLNGDWHPSGEHVDWAMIKSA</sequence>
<dbReference type="PANTHER" id="PTHR19143">
    <property type="entry name" value="FIBRINOGEN/TENASCIN/ANGIOPOEITIN"/>
    <property type="match status" value="1"/>
</dbReference>
<dbReference type="SUPFAM" id="SSF56496">
    <property type="entry name" value="Fibrinogen C-terminal domain-like"/>
    <property type="match status" value="1"/>
</dbReference>
<dbReference type="PROSITE" id="PS51406">
    <property type="entry name" value="FIBRINOGEN_C_2"/>
    <property type="match status" value="1"/>
</dbReference>
<protein>
    <recommendedName>
        <fullName evidence="1">Fibrinogen C-terminal domain-containing protein</fullName>
    </recommendedName>
</protein>
<organism evidence="2 3">
    <name type="scientific">Zoarces viviparus</name>
    <name type="common">Viviparous eelpout</name>
    <name type="synonym">Blennius viviparus</name>
    <dbReference type="NCBI Taxonomy" id="48416"/>
    <lineage>
        <taxon>Eukaryota</taxon>
        <taxon>Metazoa</taxon>
        <taxon>Chordata</taxon>
        <taxon>Craniata</taxon>
        <taxon>Vertebrata</taxon>
        <taxon>Euteleostomi</taxon>
        <taxon>Actinopterygii</taxon>
        <taxon>Neopterygii</taxon>
        <taxon>Teleostei</taxon>
        <taxon>Neoteleostei</taxon>
        <taxon>Acanthomorphata</taxon>
        <taxon>Eupercaria</taxon>
        <taxon>Perciformes</taxon>
        <taxon>Cottioidei</taxon>
        <taxon>Zoarcales</taxon>
        <taxon>Zoarcidae</taxon>
        <taxon>Zoarcinae</taxon>
        <taxon>Zoarces</taxon>
    </lineage>
</organism>
<dbReference type="GO" id="GO:0005615">
    <property type="term" value="C:extracellular space"/>
    <property type="evidence" value="ECO:0007669"/>
    <property type="project" value="TreeGrafter"/>
</dbReference>
<evidence type="ECO:0000313" key="2">
    <source>
        <dbReference type="EMBL" id="KAK9541023.1"/>
    </source>
</evidence>
<dbReference type="Pfam" id="PF00147">
    <property type="entry name" value="Fibrinogen_C"/>
    <property type="match status" value="2"/>
</dbReference>
<name>A0AAW1G3V5_ZOAVI</name>
<dbReference type="InterPro" id="IPR002181">
    <property type="entry name" value="Fibrinogen_a/b/g_C_dom"/>
</dbReference>
<dbReference type="AlphaFoldDB" id="A0AAW1G3V5"/>
<evidence type="ECO:0000259" key="1">
    <source>
        <dbReference type="PROSITE" id="PS51406"/>
    </source>
</evidence>
<comment type="caution">
    <text evidence="2">The sequence shown here is derived from an EMBL/GenBank/DDBJ whole genome shotgun (WGS) entry which is preliminary data.</text>
</comment>
<accession>A0AAW1G3V5</accession>
<dbReference type="Gene3D" id="3.90.215.10">
    <property type="entry name" value="Gamma Fibrinogen, chain A, domain 1"/>
    <property type="match status" value="2"/>
</dbReference>
<dbReference type="GO" id="GO:0050776">
    <property type="term" value="P:regulation of immune response"/>
    <property type="evidence" value="ECO:0007669"/>
    <property type="project" value="TreeGrafter"/>
</dbReference>
<keyword evidence="3" id="KW-1185">Reference proteome</keyword>
<dbReference type="Proteomes" id="UP001488805">
    <property type="component" value="Unassembled WGS sequence"/>
</dbReference>
<dbReference type="GO" id="GO:0050868">
    <property type="term" value="P:negative regulation of T cell activation"/>
    <property type="evidence" value="ECO:0007669"/>
    <property type="project" value="TreeGrafter"/>
</dbReference>
<proteinExistence type="predicted"/>
<feature type="domain" description="Fibrinogen C-terminal" evidence="1">
    <location>
        <begin position="59"/>
        <end position="150"/>
    </location>
</feature>
<dbReference type="InterPro" id="IPR036056">
    <property type="entry name" value="Fibrinogen-like_C"/>
</dbReference>
<dbReference type="InterPro" id="IPR050373">
    <property type="entry name" value="Fibrinogen_C-term_domain"/>
</dbReference>
<reference evidence="2 3" key="1">
    <citation type="journal article" date="2024" name="Genome Biol. Evol.">
        <title>Chromosome-level genome assembly of the viviparous eelpout Zoarces viviparus.</title>
        <authorList>
            <person name="Fuhrmann N."/>
            <person name="Brasseur M.V."/>
            <person name="Bakowski C.E."/>
            <person name="Podsiadlowski L."/>
            <person name="Prost S."/>
            <person name="Krehenwinkel H."/>
            <person name="Mayer C."/>
        </authorList>
    </citation>
    <scope>NUCLEOTIDE SEQUENCE [LARGE SCALE GENOMIC DNA]</scope>
    <source>
        <strain evidence="2">NO-MEL_2022_Ind0_liver</strain>
    </source>
</reference>
<dbReference type="EMBL" id="JBCEZU010000004">
    <property type="protein sequence ID" value="KAK9541023.1"/>
    <property type="molecule type" value="Genomic_DNA"/>
</dbReference>